<feature type="transmembrane region" description="Helical" evidence="1">
    <location>
        <begin position="21"/>
        <end position="42"/>
    </location>
</feature>
<accession>A0A562QTQ4</accession>
<protein>
    <recommendedName>
        <fullName evidence="4">Pilus assembly protein Flp/PilA</fullName>
    </recommendedName>
</protein>
<sequence>MSKFYIKTTEALKQLRVDKDGVVSFEYIIVAACIVAVVIAVFKTDNSVSTALAAGITKISTAMNGL</sequence>
<evidence type="ECO:0000313" key="2">
    <source>
        <dbReference type="EMBL" id="TWI60191.1"/>
    </source>
</evidence>
<evidence type="ECO:0000313" key="3">
    <source>
        <dbReference type="Proteomes" id="UP000316291"/>
    </source>
</evidence>
<comment type="caution">
    <text evidence="2">The sequence shown here is derived from an EMBL/GenBank/DDBJ whole genome shotgun (WGS) entry which is preliminary data.</text>
</comment>
<keyword evidence="1" id="KW-1133">Transmembrane helix</keyword>
<evidence type="ECO:0008006" key="4">
    <source>
        <dbReference type="Google" id="ProtNLM"/>
    </source>
</evidence>
<dbReference type="EMBL" id="VLLA01000036">
    <property type="protein sequence ID" value="TWI60191.1"/>
    <property type="molecule type" value="Genomic_DNA"/>
</dbReference>
<gene>
    <name evidence="2" type="ORF">IQ16_07789</name>
</gene>
<proteinExistence type="predicted"/>
<organism evidence="2 3">
    <name type="scientific">Bradyrhizobium huanghuaihaiense</name>
    <dbReference type="NCBI Taxonomy" id="990078"/>
    <lineage>
        <taxon>Bacteria</taxon>
        <taxon>Pseudomonadati</taxon>
        <taxon>Pseudomonadota</taxon>
        <taxon>Alphaproteobacteria</taxon>
        <taxon>Hyphomicrobiales</taxon>
        <taxon>Nitrobacteraceae</taxon>
        <taxon>Bradyrhizobium</taxon>
    </lineage>
</organism>
<keyword evidence="1" id="KW-0472">Membrane</keyword>
<dbReference type="Proteomes" id="UP000316291">
    <property type="component" value="Unassembled WGS sequence"/>
</dbReference>
<evidence type="ECO:0000256" key="1">
    <source>
        <dbReference type="SAM" id="Phobius"/>
    </source>
</evidence>
<dbReference type="AlphaFoldDB" id="A0A562QTQ4"/>
<name>A0A562QTQ4_9BRAD</name>
<keyword evidence="3" id="KW-1185">Reference proteome</keyword>
<dbReference type="RefSeq" id="WP_018646309.1">
    <property type="nucleotide sequence ID" value="NZ_VLLA01000036.1"/>
</dbReference>
<keyword evidence="1" id="KW-0812">Transmembrane</keyword>
<reference evidence="2 3" key="1">
    <citation type="journal article" date="2015" name="Stand. Genomic Sci.">
        <title>Genomic Encyclopedia of Bacterial and Archaeal Type Strains, Phase III: the genomes of soil and plant-associated and newly described type strains.</title>
        <authorList>
            <person name="Whitman W.B."/>
            <person name="Woyke T."/>
            <person name="Klenk H.P."/>
            <person name="Zhou Y."/>
            <person name="Lilburn T.G."/>
            <person name="Beck B.J."/>
            <person name="De Vos P."/>
            <person name="Vandamme P."/>
            <person name="Eisen J.A."/>
            <person name="Garrity G."/>
            <person name="Hugenholtz P."/>
            <person name="Kyrpides N.C."/>
        </authorList>
    </citation>
    <scope>NUCLEOTIDE SEQUENCE [LARGE SCALE GENOMIC DNA]</scope>
    <source>
        <strain evidence="2 3">CGMCC 1.10948</strain>
    </source>
</reference>